<name>A0A2Z4BV50_9ENTR</name>
<dbReference type="Gene3D" id="3.40.50.720">
    <property type="entry name" value="NAD(P)-binding Rossmann-like Domain"/>
    <property type="match status" value="1"/>
</dbReference>
<reference evidence="2" key="1">
    <citation type="submission" date="2018-05" db="EMBL/GenBank/DDBJ databases">
        <authorList>
            <person name="Lanie J.A."/>
            <person name="Ng W.-L."/>
            <person name="Kazmierczak K.M."/>
            <person name="Andrzejewski T.M."/>
            <person name="Davidsen T.M."/>
            <person name="Wayne K.J."/>
            <person name="Tettelin H."/>
            <person name="Glass J.I."/>
            <person name="Rusch D."/>
            <person name="Podicherti R."/>
            <person name="Tsui H.-C.T."/>
            <person name="Winkler M.E."/>
        </authorList>
    </citation>
    <scope>NUCLEOTIDE SEQUENCE</scope>
    <source>
        <strain evidence="2">O1_G3333</strain>
    </source>
</reference>
<dbReference type="Pfam" id="PF16363">
    <property type="entry name" value="GDP_Man_Dehyd"/>
    <property type="match status" value="1"/>
</dbReference>
<dbReference type="SUPFAM" id="SSF51735">
    <property type="entry name" value="NAD(P)-binding Rossmann-fold domains"/>
    <property type="match status" value="1"/>
</dbReference>
<feature type="domain" description="NAD(P)-binding" evidence="1">
    <location>
        <begin position="9"/>
        <end position="276"/>
    </location>
</feature>
<dbReference type="InterPro" id="IPR036291">
    <property type="entry name" value="NAD(P)-bd_dom_sf"/>
</dbReference>
<protein>
    <submittedName>
        <fullName evidence="2">GDP-4-keto-6-deoxy-D-mannose reductase</fullName>
    </submittedName>
</protein>
<dbReference type="Gene3D" id="3.90.25.10">
    <property type="entry name" value="UDP-galactose 4-epimerase, domain 1"/>
    <property type="match status" value="1"/>
</dbReference>
<gene>
    <name evidence="2" type="primary">rmd</name>
</gene>
<dbReference type="PANTHER" id="PTHR43000">
    <property type="entry name" value="DTDP-D-GLUCOSE 4,6-DEHYDRATASE-RELATED"/>
    <property type="match status" value="1"/>
</dbReference>
<accession>A0A2Z4BV50</accession>
<evidence type="ECO:0000259" key="1">
    <source>
        <dbReference type="Pfam" id="PF16363"/>
    </source>
</evidence>
<sequence>MFGAGKHALVTGINGFTGRYVAAELSAAGYRVFGIGAMPFDGPDYYQVDLMDTAKLQDIVELIQPNVVIHLAAIAYVGHGDADAFYNVNLLGTRNLLQALSACSSTLDGVLLASSANIYGNGTAGQLSESAAANPANDYAVSKLAMEYMSRLWMDKLPVFITRPFNYTGVGQAENFLLPKIVKHFKSKSPTIELGNIDVWRDFTDVRALSHAYVKLLQAKPIGEVINICSGRTYSLRKVIELCEKITGHHLTIQINPEFVRANEVKTLSGDPSKLQSFIPDWNVPPLEDTLRWMLENE</sequence>
<organism evidence="2">
    <name type="scientific">Citrobacter youngae</name>
    <dbReference type="NCBI Taxonomy" id="133448"/>
    <lineage>
        <taxon>Bacteria</taxon>
        <taxon>Pseudomonadati</taxon>
        <taxon>Pseudomonadota</taxon>
        <taxon>Gammaproteobacteria</taxon>
        <taxon>Enterobacterales</taxon>
        <taxon>Enterobacteriaceae</taxon>
        <taxon>Citrobacter</taxon>
        <taxon>Citrobacter freundii complex</taxon>
    </lineage>
</organism>
<evidence type="ECO:0000313" key="2">
    <source>
        <dbReference type="EMBL" id="AWU66540.1"/>
    </source>
</evidence>
<dbReference type="EMBL" id="MH325883">
    <property type="protein sequence ID" value="AWU66540.1"/>
    <property type="molecule type" value="Genomic_DNA"/>
</dbReference>
<proteinExistence type="predicted"/>
<dbReference type="AlphaFoldDB" id="A0A2Z4BV50"/>
<dbReference type="InterPro" id="IPR016040">
    <property type="entry name" value="NAD(P)-bd_dom"/>
</dbReference>